<evidence type="ECO:0000256" key="1">
    <source>
        <dbReference type="ARBA" id="ARBA00004604"/>
    </source>
</evidence>
<dbReference type="PANTHER" id="PTHR48029:SF1">
    <property type="entry name" value="NUCLEOLAR PROTEIN 8"/>
    <property type="match status" value="1"/>
</dbReference>
<dbReference type="OMA" id="NWQKLHG"/>
<dbReference type="SUPFAM" id="SSF54928">
    <property type="entry name" value="RNA-binding domain, RBD"/>
    <property type="match status" value="1"/>
</dbReference>
<organism evidence="8 9">
    <name type="scientific">Rhizopus microsporus</name>
    <dbReference type="NCBI Taxonomy" id="58291"/>
    <lineage>
        <taxon>Eukaryota</taxon>
        <taxon>Fungi</taxon>
        <taxon>Fungi incertae sedis</taxon>
        <taxon>Mucoromycota</taxon>
        <taxon>Mucoromycotina</taxon>
        <taxon>Mucoromycetes</taxon>
        <taxon>Mucorales</taxon>
        <taxon>Mucorineae</taxon>
        <taxon>Rhizopodaceae</taxon>
        <taxon>Rhizopus</taxon>
    </lineage>
</organism>
<evidence type="ECO:0000256" key="3">
    <source>
        <dbReference type="ARBA" id="ARBA00023242"/>
    </source>
</evidence>
<dbReference type="GO" id="GO:0005730">
    <property type="term" value="C:nucleolus"/>
    <property type="evidence" value="ECO:0007669"/>
    <property type="project" value="UniProtKB-SubCell"/>
</dbReference>
<evidence type="ECO:0000256" key="2">
    <source>
        <dbReference type="ARBA" id="ARBA00022884"/>
    </source>
</evidence>
<feature type="compositionally biased region" description="Basic and acidic residues" evidence="6">
    <location>
        <begin position="423"/>
        <end position="445"/>
    </location>
</feature>
<dbReference type="InterPro" id="IPR000504">
    <property type="entry name" value="RRM_dom"/>
</dbReference>
<dbReference type="EMBL" id="KV921453">
    <property type="protein sequence ID" value="ORE14788.1"/>
    <property type="molecule type" value="Genomic_DNA"/>
</dbReference>
<comment type="subcellular location">
    <subcellularLocation>
        <location evidence="1">Nucleus</location>
        <location evidence="1">Nucleolus</location>
    </subcellularLocation>
</comment>
<accession>A0A1X0RSB3</accession>
<evidence type="ECO:0000256" key="6">
    <source>
        <dbReference type="SAM" id="MobiDB-lite"/>
    </source>
</evidence>
<feature type="region of interest" description="Disordered" evidence="6">
    <location>
        <begin position="278"/>
        <end position="315"/>
    </location>
</feature>
<feature type="compositionally biased region" description="Basic and acidic residues" evidence="6">
    <location>
        <begin position="290"/>
        <end position="303"/>
    </location>
</feature>
<feature type="compositionally biased region" description="Acidic residues" evidence="6">
    <location>
        <begin position="306"/>
        <end position="315"/>
    </location>
</feature>
<reference evidence="8 9" key="1">
    <citation type="journal article" date="2016" name="Proc. Natl. Acad. Sci. U.S.A.">
        <title>Lipid metabolic changes in an early divergent fungus govern the establishment of a mutualistic symbiosis with endobacteria.</title>
        <authorList>
            <person name="Lastovetsky O.A."/>
            <person name="Gaspar M.L."/>
            <person name="Mondo S.J."/>
            <person name="LaButti K.M."/>
            <person name="Sandor L."/>
            <person name="Grigoriev I.V."/>
            <person name="Henry S.A."/>
            <person name="Pawlowska T.E."/>
        </authorList>
    </citation>
    <scope>NUCLEOTIDE SEQUENCE [LARGE SCALE GENOMIC DNA]</scope>
    <source>
        <strain evidence="8 9">ATCC 11559</strain>
    </source>
</reference>
<feature type="region of interest" description="Disordered" evidence="6">
    <location>
        <begin position="420"/>
        <end position="468"/>
    </location>
</feature>
<dbReference type="PANTHER" id="PTHR48029">
    <property type="entry name" value="NUCLEOLAR PROTEIN 8"/>
    <property type="match status" value="1"/>
</dbReference>
<dbReference type="InterPro" id="IPR034138">
    <property type="entry name" value="NOP8_RRM"/>
</dbReference>
<evidence type="ECO:0000313" key="9">
    <source>
        <dbReference type="Proteomes" id="UP000242381"/>
    </source>
</evidence>
<evidence type="ECO:0000256" key="4">
    <source>
        <dbReference type="PROSITE-ProRule" id="PRU00176"/>
    </source>
</evidence>
<gene>
    <name evidence="8" type="ORF">BCV71DRAFT_257774</name>
</gene>
<evidence type="ECO:0000256" key="5">
    <source>
        <dbReference type="SAM" id="Coils"/>
    </source>
</evidence>
<dbReference type="AlphaFoldDB" id="A0A1X0RSB3"/>
<feature type="compositionally biased region" description="Basic and acidic residues" evidence="6">
    <location>
        <begin position="211"/>
        <end position="221"/>
    </location>
</feature>
<dbReference type="InterPro" id="IPR035979">
    <property type="entry name" value="RBD_domain_sf"/>
</dbReference>
<keyword evidence="2 4" id="KW-0694">RNA-binding</keyword>
<dbReference type="GO" id="GO:0003723">
    <property type="term" value="F:RNA binding"/>
    <property type="evidence" value="ECO:0007669"/>
    <property type="project" value="UniProtKB-UniRule"/>
</dbReference>
<feature type="compositionally biased region" description="Acidic residues" evidence="6">
    <location>
        <begin position="201"/>
        <end position="210"/>
    </location>
</feature>
<protein>
    <recommendedName>
        <fullName evidence="7">RRM domain-containing protein</fullName>
    </recommendedName>
</protein>
<proteinExistence type="predicted"/>
<dbReference type="InterPro" id="IPR012677">
    <property type="entry name" value="Nucleotide-bd_a/b_plait_sf"/>
</dbReference>
<dbReference type="Gene3D" id="3.30.70.330">
    <property type="match status" value="1"/>
</dbReference>
<keyword evidence="5" id="KW-0175">Coiled coil</keyword>
<feature type="region of interest" description="Disordered" evidence="6">
    <location>
        <begin position="201"/>
        <end position="224"/>
    </location>
</feature>
<dbReference type="Pfam" id="PF00076">
    <property type="entry name" value="RRM_1"/>
    <property type="match status" value="1"/>
</dbReference>
<evidence type="ECO:0000259" key="7">
    <source>
        <dbReference type="PROSITE" id="PS50102"/>
    </source>
</evidence>
<name>A0A1X0RSB3_RHIZD</name>
<sequence length="604" mass="69998">MSSNGSKPNADDTISKRIYLGGLHSSITEDQIKERFSKFGTISNVQVAKDCENLCRGFAHMNIETTTKKWAQCLSVFKGSKWKGQEIKIEEAKMDYKEREALRQQKIEERQERKRKRLARWNDSDGFHAKDMSLITDNNINNKRGWKRGRYGRAIAVMRLSKPDGTKFVFDPTHYKNNLTKLYNIGVPMKPVEKLISTIDDDEYTDDDTDDKYGTIDHMESLDDEDKATENIKSLDDEKRRAAIEKRAEEQRAKKELISKSLAGEIDDSNHITFETEEDSLQQASENDENQQKKTEADDRKWLFDSSEDEDDDEEINIQINPVLEGEEGRKRLELQSRFKGDERFKLGEDFIDEEEAETKADIGDSISQELSTEKNQAMDVLRFMFGEDKIVTKAPAASNIWTNAARFDPDAEDSYKYLTTNKTEDTSKDNESDHDTEMEKAKEDEQSDDDFFDKPNQPQSIAPEVSTEKHFEVNTNLKPLFGGSEGTFKLFGDDNEEDKVEEEQAFVENTPTVDYSLNFASTTKASNTMGLGIMFFFHFDDPELLKKSCFSYDPEGIFQYRPEEQEDYEAKWREKRRTIKDILKKRQKQAIRMEKKRMTKALK</sequence>
<evidence type="ECO:0000313" key="8">
    <source>
        <dbReference type="EMBL" id="ORE14788.1"/>
    </source>
</evidence>
<dbReference type="CDD" id="cd12226">
    <property type="entry name" value="RRM_NOL8"/>
    <property type="match status" value="1"/>
</dbReference>
<dbReference type="SMART" id="SM00360">
    <property type="entry name" value="RRM"/>
    <property type="match status" value="1"/>
</dbReference>
<feature type="domain" description="RRM" evidence="7">
    <location>
        <begin position="16"/>
        <end position="94"/>
    </location>
</feature>
<keyword evidence="3" id="KW-0539">Nucleus</keyword>
<feature type="coiled-coil region" evidence="5">
    <location>
        <begin position="225"/>
        <end position="252"/>
    </location>
</feature>
<dbReference type="VEuPathDB" id="FungiDB:BCV72DRAFT_276962"/>
<dbReference type="Proteomes" id="UP000242381">
    <property type="component" value="Unassembled WGS sequence"/>
</dbReference>
<dbReference type="PROSITE" id="PS50102">
    <property type="entry name" value="RRM"/>
    <property type="match status" value="1"/>
</dbReference>